<accession>A0ABW4BIV4</accession>
<organism evidence="6 7">
    <name type="scientific">Lapidilactobacillus gannanensis</name>
    <dbReference type="NCBI Taxonomy" id="2486002"/>
    <lineage>
        <taxon>Bacteria</taxon>
        <taxon>Bacillati</taxon>
        <taxon>Bacillota</taxon>
        <taxon>Bacilli</taxon>
        <taxon>Lactobacillales</taxon>
        <taxon>Lactobacillaceae</taxon>
        <taxon>Lapidilactobacillus</taxon>
    </lineage>
</organism>
<dbReference type="CDD" id="cd00585">
    <property type="entry name" value="Peptidase_C1B"/>
    <property type="match status" value="1"/>
</dbReference>
<dbReference type="RefSeq" id="WP_125651192.1">
    <property type="nucleotide sequence ID" value="NZ_JBHTOH010000008.1"/>
</dbReference>
<keyword evidence="7" id="KW-1185">Reference proteome</keyword>
<evidence type="ECO:0000256" key="1">
    <source>
        <dbReference type="ARBA" id="ARBA00004496"/>
    </source>
</evidence>
<keyword evidence="3 5" id="KW-0378">Hydrolase</keyword>
<evidence type="ECO:0000256" key="2">
    <source>
        <dbReference type="ARBA" id="ARBA00022670"/>
    </source>
</evidence>
<name>A0ABW4BIV4_9LACO</name>
<keyword evidence="5" id="KW-0031">Aminopeptidase</keyword>
<dbReference type="PANTHER" id="PTHR10363:SF2">
    <property type="entry name" value="BLEOMYCIN HYDROLASE"/>
    <property type="match status" value="1"/>
</dbReference>
<evidence type="ECO:0000256" key="5">
    <source>
        <dbReference type="PIRNR" id="PIRNR005700"/>
    </source>
</evidence>
<evidence type="ECO:0000256" key="3">
    <source>
        <dbReference type="ARBA" id="ARBA00022801"/>
    </source>
</evidence>
<comment type="caution">
    <text evidence="6">The sequence shown here is derived from an EMBL/GenBank/DDBJ whole genome shotgun (WGS) entry which is preliminary data.</text>
</comment>
<protein>
    <recommendedName>
        <fullName evidence="5">Aminopeptidase</fullName>
    </recommendedName>
</protein>
<dbReference type="PROSITE" id="PS00639">
    <property type="entry name" value="THIOL_PROTEASE_HIS"/>
    <property type="match status" value="1"/>
</dbReference>
<keyword evidence="2 5" id="KW-0645">Protease</keyword>
<dbReference type="PANTHER" id="PTHR10363">
    <property type="entry name" value="BLEOMYCIN HYDROLASE"/>
    <property type="match status" value="1"/>
</dbReference>
<dbReference type="EMBL" id="JBHTOH010000008">
    <property type="protein sequence ID" value="MFD1410145.1"/>
    <property type="molecule type" value="Genomic_DNA"/>
</dbReference>
<comment type="subcellular location">
    <subcellularLocation>
        <location evidence="1">Cytoplasm</location>
    </subcellularLocation>
</comment>
<gene>
    <name evidence="6" type="ORF">ACFQ4R_00680</name>
</gene>
<evidence type="ECO:0000313" key="6">
    <source>
        <dbReference type="EMBL" id="MFD1410145.1"/>
    </source>
</evidence>
<keyword evidence="4 5" id="KW-0788">Thiol protease</keyword>
<dbReference type="PIRSF" id="PIRSF005700">
    <property type="entry name" value="PepC"/>
    <property type="match status" value="1"/>
</dbReference>
<comment type="similarity">
    <text evidence="5">Belongs to the peptidase C1 family.</text>
</comment>
<dbReference type="InterPro" id="IPR038765">
    <property type="entry name" value="Papain-like_cys_pep_sf"/>
</dbReference>
<proteinExistence type="inferred from homology"/>
<dbReference type="Pfam" id="PF03051">
    <property type="entry name" value="Peptidase_C1_2"/>
    <property type="match status" value="1"/>
</dbReference>
<dbReference type="SUPFAM" id="SSF54001">
    <property type="entry name" value="Cysteine proteinases"/>
    <property type="match status" value="1"/>
</dbReference>
<dbReference type="Gene3D" id="3.90.70.10">
    <property type="entry name" value="Cysteine proteinases"/>
    <property type="match status" value="1"/>
</dbReference>
<reference evidence="7" key="1">
    <citation type="journal article" date="2019" name="Int. J. Syst. Evol. Microbiol.">
        <title>The Global Catalogue of Microorganisms (GCM) 10K type strain sequencing project: providing services to taxonomists for standard genome sequencing and annotation.</title>
        <authorList>
            <consortium name="The Broad Institute Genomics Platform"/>
            <consortium name="The Broad Institute Genome Sequencing Center for Infectious Disease"/>
            <person name="Wu L."/>
            <person name="Ma J."/>
        </authorList>
    </citation>
    <scope>NUCLEOTIDE SEQUENCE [LARGE SCALE GENOMIC DNA]</scope>
    <source>
        <strain evidence="7">CCM 8937</strain>
    </source>
</reference>
<sequence length="438" mass="49834">MAHELTQAQLAAFRDEFDNDQHVKPIQHATMRNGVLEASYNPEIAAKLNHTFSVEVPTGKVSNQKQSGRCWLFSLLNTLRHQFAVDYQVKDFELSQAYLYFWDKIERANIYYDNILRTADRPTDDREVAFYLSMPGDDGGQWAMAASLVAKYGVVPKEAMPETFNTDATAGFAEALNLKLRRDALVLRELKNNEATAGEITAQRQKMLQEVYRMTAIAVGEPPVQFDLEYRDDNQKYHLDQDLTPVAFFEKYFKMKLNDYVVLTNAPDKAYNQAYRLASEENVVGGLPIVFTNMPMASLRRAAIAQLKAGETVWFGNDVGKQMNRKEGLLDPQLYQKDALFGVDLSLNKADRFRLGEAEVTHAMTLTGVDLINDTPSKWKVENSWGVKNGLDGYFVMSDDWFEDYTYEVVVQRQYLTDEEIAAADSEPVLLPAWDSLM</sequence>
<dbReference type="InterPro" id="IPR025660">
    <property type="entry name" value="Pept_his_AS"/>
</dbReference>
<evidence type="ECO:0000256" key="4">
    <source>
        <dbReference type="ARBA" id="ARBA00022807"/>
    </source>
</evidence>
<evidence type="ECO:0000313" key="7">
    <source>
        <dbReference type="Proteomes" id="UP001597191"/>
    </source>
</evidence>
<dbReference type="Proteomes" id="UP001597191">
    <property type="component" value="Unassembled WGS sequence"/>
</dbReference>
<dbReference type="InterPro" id="IPR004134">
    <property type="entry name" value="Peptidase_C1B"/>
</dbReference>